<dbReference type="Proteomes" id="UP000254912">
    <property type="component" value="Unassembled WGS sequence"/>
</dbReference>
<protein>
    <submittedName>
        <fullName evidence="1">Cell division protein FtsL</fullName>
    </submittedName>
</protein>
<dbReference type="RefSeq" id="WP_070229757.1">
    <property type="nucleotide sequence ID" value="NZ_BJYO01000002.1"/>
</dbReference>
<reference evidence="1 2" key="1">
    <citation type="submission" date="2018-07" db="EMBL/GenBank/DDBJ databases">
        <title>Genomic Encyclopedia of Type Strains, Phase III (KMG-III): the genomes of soil and plant-associated and newly described type strains.</title>
        <authorList>
            <person name="Whitman W."/>
        </authorList>
    </citation>
    <scope>NUCLEOTIDE SEQUENCE [LARGE SCALE GENOMIC DNA]</scope>
    <source>
        <strain evidence="1 2">CECT 7031</strain>
    </source>
</reference>
<keyword evidence="1" id="KW-0131">Cell cycle</keyword>
<comment type="caution">
    <text evidence="1">The sequence shown here is derived from an EMBL/GenBank/DDBJ whole genome shotgun (WGS) entry which is preliminary data.</text>
</comment>
<evidence type="ECO:0000313" key="2">
    <source>
        <dbReference type="Proteomes" id="UP000254912"/>
    </source>
</evidence>
<accession>A0A288QWC5</accession>
<gene>
    <name evidence="1" type="ORF">DFP99_0103</name>
</gene>
<organism evidence="1 2">
    <name type="scientific">Weissella soli</name>
    <dbReference type="NCBI Taxonomy" id="155866"/>
    <lineage>
        <taxon>Bacteria</taxon>
        <taxon>Bacillati</taxon>
        <taxon>Bacillota</taxon>
        <taxon>Bacilli</taxon>
        <taxon>Lactobacillales</taxon>
        <taxon>Lactobacillaceae</taxon>
        <taxon>Weissella</taxon>
    </lineage>
</organism>
<keyword evidence="2" id="KW-1185">Reference proteome</keyword>
<name>A0A288QWC5_9LACO</name>
<dbReference type="EMBL" id="QRAS01000001">
    <property type="protein sequence ID" value="RDL11685.1"/>
    <property type="molecule type" value="Genomic_DNA"/>
</dbReference>
<dbReference type="GO" id="GO:0051301">
    <property type="term" value="P:cell division"/>
    <property type="evidence" value="ECO:0007669"/>
    <property type="project" value="UniProtKB-KW"/>
</dbReference>
<proteinExistence type="predicted"/>
<sequence length="123" mass="13749">MAQAVRTISYPEQPKRRRVQAKPSERRFSVANQPVPMRLQDFLWYIVAGIVALTAFICYSVVNTQIETANQLAATTTVQTQSVRDKNNTLKEEISALTTQTRLNKVASKAGLTLQNGNIKNVK</sequence>
<keyword evidence="1" id="KW-0132">Cell division</keyword>
<dbReference type="KEGG" id="wso:WSWS_00474"/>
<dbReference type="AlphaFoldDB" id="A0A288QWC5"/>
<dbReference type="GeneID" id="94545679"/>
<evidence type="ECO:0000313" key="1">
    <source>
        <dbReference type="EMBL" id="RDL11685.1"/>
    </source>
</evidence>